<dbReference type="PANTHER" id="PTHR12296:SF30">
    <property type="entry name" value="DENN DOMAIN-CONTAINING PROTEIN CRAG"/>
    <property type="match status" value="1"/>
</dbReference>
<proteinExistence type="predicted"/>
<dbReference type="PANTHER" id="PTHR12296">
    <property type="entry name" value="DENN DOMAIN-CONTAINING PROTEIN 4"/>
    <property type="match status" value="1"/>
</dbReference>
<dbReference type="InterPro" id="IPR001194">
    <property type="entry name" value="cDENN_dom"/>
</dbReference>
<dbReference type="Pfam" id="PF03456">
    <property type="entry name" value="uDENN"/>
    <property type="match status" value="1"/>
</dbReference>
<dbReference type="InterPro" id="IPR037516">
    <property type="entry name" value="Tripartite_DENN"/>
</dbReference>
<dbReference type="SMART" id="SM00801">
    <property type="entry name" value="dDENN"/>
    <property type="match status" value="1"/>
</dbReference>
<reference evidence="6" key="1">
    <citation type="journal article" date="2019" name="bioRxiv">
        <title>The Genome of the Zebra Mussel, Dreissena polymorpha: A Resource for Invasive Species Research.</title>
        <authorList>
            <person name="McCartney M.A."/>
            <person name="Auch B."/>
            <person name="Kono T."/>
            <person name="Mallez S."/>
            <person name="Zhang Y."/>
            <person name="Obille A."/>
            <person name="Becker A."/>
            <person name="Abrahante J.E."/>
            <person name="Garbe J."/>
            <person name="Badalamenti J.P."/>
            <person name="Herman A."/>
            <person name="Mangelson H."/>
            <person name="Liachko I."/>
            <person name="Sullivan S."/>
            <person name="Sone E.D."/>
            <person name="Koren S."/>
            <person name="Silverstein K.A.T."/>
            <person name="Beckman K.B."/>
            <person name="Gohl D.M."/>
        </authorList>
    </citation>
    <scope>NUCLEOTIDE SEQUENCE</scope>
    <source>
        <strain evidence="6">Duluth1</strain>
        <tissue evidence="6">Whole animal</tissue>
    </source>
</reference>
<dbReference type="Gene3D" id="1.25.40.10">
    <property type="entry name" value="Tetratricopeptide repeat domain"/>
    <property type="match status" value="1"/>
</dbReference>
<dbReference type="Gene3D" id="3.40.50.11500">
    <property type="match status" value="1"/>
</dbReference>
<dbReference type="InterPro" id="IPR011990">
    <property type="entry name" value="TPR-like_helical_dom_sf"/>
</dbReference>
<dbReference type="Pfam" id="PF03455">
    <property type="entry name" value="dDENN"/>
    <property type="match status" value="1"/>
</dbReference>
<dbReference type="Gene3D" id="6.10.140.1000">
    <property type="match status" value="1"/>
</dbReference>
<dbReference type="GO" id="GO:0031410">
    <property type="term" value="C:cytoplasmic vesicle"/>
    <property type="evidence" value="ECO:0007669"/>
    <property type="project" value="TreeGrafter"/>
</dbReference>
<gene>
    <name evidence="6" type="ORF">DPMN_111255</name>
</gene>
<evidence type="ECO:0000256" key="3">
    <source>
        <dbReference type="SAM" id="MobiDB-lite"/>
    </source>
</evidence>
<feature type="region of interest" description="Disordered" evidence="3">
    <location>
        <begin position="704"/>
        <end position="726"/>
    </location>
</feature>
<dbReference type="InterPro" id="IPR023341">
    <property type="entry name" value="MABP"/>
</dbReference>
<dbReference type="InterPro" id="IPR043153">
    <property type="entry name" value="DENN_C"/>
</dbReference>
<evidence type="ECO:0000256" key="2">
    <source>
        <dbReference type="PROSITE-ProRule" id="PRU00708"/>
    </source>
</evidence>
<comment type="caution">
    <text evidence="6">The sequence shown here is derived from an EMBL/GenBank/DDBJ whole genome shotgun (WGS) entry which is preliminary data.</text>
</comment>
<dbReference type="Proteomes" id="UP000828390">
    <property type="component" value="Unassembled WGS sequence"/>
</dbReference>
<dbReference type="GO" id="GO:0032483">
    <property type="term" value="P:regulation of Rab protein signal transduction"/>
    <property type="evidence" value="ECO:0007669"/>
    <property type="project" value="TreeGrafter"/>
</dbReference>
<feature type="region of interest" description="Disordered" evidence="3">
    <location>
        <begin position="1263"/>
        <end position="1282"/>
    </location>
</feature>
<feature type="compositionally biased region" description="Polar residues" evidence="3">
    <location>
        <begin position="1230"/>
        <end position="1245"/>
    </location>
</feature>
<dbReference type="Gene3D" id="2.100.10.50">
    <property type="match status" value="1"/>
</dbReference>
<dbReference type="EMBL" id="JAIWYP010000004">
    <property type="protein sequence ID" value="KAH3837853.1"/>
    <property type="molecule type" value="Genomic_DNA"/>
</dbReference>
<feature type="domain" description="UDENN" evidence="4">
    <location>
        <begin position="186"/>
        <end position="636"/>
    </location>
</feature>
<dbReference type="PROSITE" id="PS51375">
    <property type="entry name" value="PPR"/>
    <property type="match status" value="1"/>
</dbReference>
<dbReference type="SMART" id="SM00799">
    <property type="entry name" value="DENN"/>
    <property type="match status" value="1"/>
</dbReference>
<dbReference type="InterPro" id="IPR051696">
    <property type="entry name" value="DENN_Domain_GEFs"/>
</dbReference>
<protein>
    <recommendedName>
        <fullName evidence="8">C-myc promoter-binding protein</fullName>
    </recommendedName>
</protein>
<dbReference type="InterPro" id="IPR005113">
    <property type="entry name" value="uDENN_dom"/>
</dbReference>
<dbReference type="PROSITE" id="PS51498">
    <property type="entry name" value="MABP"/>
    <property type="match status" value="1"/>
</dbReference>
<dbReference type="InterPro" id="IPR005112">
    <property type="entry name" value="dDENN_dom"/>
</dbReference>
<dbReference type="Pfam" id="PF02141">
    <property type="entry name" value="DENN"/>
    <property type="match status" value="1"/>
</dbReference>
<reference evidence="6" key="2">
    <citation type="submission" date="2020-11" db="EMBL/GenBank/DDBJ databases">
        <authorList>
            <person name="McCartney M.A."/>
            <person name="Auch B."/>
            <person name="Kono T."/>
            <person name="Mallez S."/>
            <person name="Becker A."/>
            <person name="Gohl D.M."/>
            <person name="Silverstein K.A.T."/>
            <person name="Koren S."/>
            <person name="Bechman K.B."/>
            <person name="Herman A."/>
            <person name="Abrahante J.E."/>
            <person name="Garbe J."/>
        </authorList>
    </citation>
    <scope>NUCLEOTIDE SEQUENCE</scope>
    <source>
        <strain evidence="6">Duluth1</strain>
        <tissue evidence="6">Whole animal</tissue>
    </source>
</reference>
<evidence type="ECO:0008006" key="8">
    <source>
        <dbReference type="Google" id="ProtNLM"/>
    </source>
</evidence>
<accession>A0A9D4QNT8</accession>
<feature type="domain" description="MABP" evidence="5">
    <location>
        <begin position="37"/>
        <end position="194"/>
    </location>
</feature>
<keyword evidence="7" id="KW-1185">Reference proteome</keyword>
<dbReference type="SMART" id="SM00800">
    <property type="entry name" value="uDENN"/>
    <property type="match status" value="1"/>
</dbReference>
<organism evidence="6 7">
    <name type="scientific">Dreissena polymorpha</name>
    <name type="common">Zebra mussel</name>
    <name type="synonym">Mytilus polymorpha</name>
    <dbReference type="NCBI Taxonomy" id="45954"/>
    <lineage>
        <taxon>Eukaryota</taxon>
        <taxon>Metazoa</taxon>
        <taxon>Spiralia</taxon>
        <taxon>Lophotrochozoa</taxon>
        <taxon>Mollusca</taxon>
        <taxon>Bivalvia</taxon>
        <taxon>Autobranchia</taxon>
        <taxon>Heteroconchia</taxon>
        <taxon>Euheterodonta</taxon>
        <taxon>Imparidentia</taxon>
        <taxon>Neoheterodontei</taxon>
        <taxon>Myida</taxon>
        <taxon>Dreissenoidea</taxon>
        <taxon>Dreissenidae</taxon>
        <taxon>Dreissena</taxon>
    </lineage>
</organism>
<evidence type="ECO:0000313" key="6">
    <source>
        <dbReference type="EMBL" id="KAH3837853.1"/>
    </source>
</evidence>
<feature type="region of interest" description="Disordered" evidence="3">
    <location>
        <begin position="1222"/>
        <end position="1245"/>
    </location>
</feature>
<dbReference type="PROSITE" id="PS50211">
    <property type="entry name" value="DENN"/>
    <property type="match status" value="1"/>
</dbReference>
<feature type="repeat" description="PPR" evidence="2">
    <location>
        <begin position="798"/>
        <end position="832"/>
    </location>
</feature>
<evidence type="ECO:0000313" key="7">
    <source>
        <dbReference type="Proteomes" id="UP000828390"/>
    </source>
</evidence>
<name>A0A9D4QNT8_DREPO</name>
<keyword evidence="1" id="KW-0344">Guanine-nucleotide releasing factor</keyword>
<dbReference type="InterPro" id="IPR002885">
    <property type="entry name" value="PPR_rpt"/>
</dbReference>
<dbReference type="GO" id="GO:0005085">
    <property type="term" value="F:guanyl-nucleotide exchange factor activity"/>
    <property type="evidence" value="ECO:0007669"/>
    <property type="project" value="UniProtKB-KW"/>
</dbReference>
<evidence type="ECO:0000259" key="5">
    <source>
        <dbReference type="PROSITE" id="PS51498"/>
    </source>
</evidence>
<evidence type="ECO:0000259" key="4">
    <source>
        <dbReference type="PROSITE" id="PS50211"/>
    </source>
</evidence>
<feature type="region of interest" description="Disordered" evidence="3">
    <location>
        <begin position="1426"/>
        <end position="1457"/>
    </location>
</feature>
<evidence type="ECO:0000256" key="1">
    <source>
        <dbReference type="ARBA" id="ARBA00022658"/>
    </source>
</evidence>
<feature type="compositionally biased region" description="Low complexity" evidence="3">
    <location>
        <begin position="705"/>
        <end position="715"/>
    </location>
</feature>
<sequence length="1496" mass="168220">MDDRRVADYFVVAGLPENPQPLEEFSNEAAIKSTYKQDPITDITVINKSLGDKVPNGYVCLEKTPSEYPADLNHGSILQHEMYICYRRSRDKPPLTDVGVLYESKERLMGGCEVILQTYYGSPANVNNSSNQHTYITYRRAPENAPSDMLAVVDLCVILENKGEGPPHSYCQIHKNLNRSMVGSSVYLCYKKAMTKTDILAYKPAVLDRYPREDYEDFPLPESVAMFCLPMGATVECWSAKSQHPLPVYSTFVLTGIGWNKVYGAAITFYEEYPEDKLSDFQMRNLGVKNKNIREQYRIRKTVHSNKSICLLSHWPFFDPFRKLLSYLHRVSITSSHIVPIERHISHFMYDVPYPSPQRPRILVQLNQDSICLSMPEDSPLPQTGASFLLMLKDLGPENCMTILLYVLHEHKILIHSLRPAVLTSVAEAVSTLIFPLQWQCPYIPLCPLGLSDLLQSPTPYIIGLDSRYFDLFDPPPDVICVDLDTINIWPPDDKKNISYKLLPKKPAKVLQESLHKLYDKLSTVKWSGHDESTVDMGPMDLDFKRKHREMVLDMQIQEAFLRFMACIMKGYKQYLKPIENAPDIDTTNAASLFDMQGFLKSRDKANHKFMQTLLRTQLFNRFIEERSFVSDKDDSLAFFDECCEKVVETSEEPRLIDLDDSQKSERTMFILPPEPVGLPEGVRYSYNGFPVLQPSLFLEKNKPARSASQARSQAGPNSPVARRTKQEVKTAQKAAQQAYTATSNPTMWAKCLLGHAYSLWYMTLPAYIKSGQSVTKALKLGHEVMRVMQKHQLKPPDELCFRVMLQLCGQYNKPELAVKVYSTMKRAGIQPNAITYGYYNKAVLEGIWPTAFNQGRVLWRKLRNVVLGVAKFKRTVRRRSVSTFSSSESDQISRTSYDSFLEDDRVDARHEPIMKSEGHVEVPMFDVPRKTSNIPEEVERAASDRGYNSMTLEEAKTFSEIIDTEHRESKDKESKFRRDLKNVLSFSFRRKNKKSESEILEESKADLDDVSEKGSAAEKFQLPAHSIVRQSSIPGNTTSPDMYYGSEAGLLMVSEKMLSGSLPKSVVPTIGHVGINQGDEKLRKRHSSAGDHHYLKTRSNSLLPHWKIRHPSSEENRVKGNDLASLVSSGGKEMLSKTIDSNVGVMTSEMQELSEEIKDSGVGLDDNEVISEGNEEGAELEKGSDECDKISVKNVSSEDSGISDSALTGYATEQRLEGIAEMKSRSDSLKSATSSPLHSIVTPVTENDPLGLFVEPVAVPKLDTKSSSSKQSSPVKDRKDFVLKKPFQDSSDLGGCNTCTFHTGGITVRVDQSEPSKLLTPVDSIKQTVFKIERTNSFPGNLGQPSVQRAENNGVKSEVSSLGRSITSLNEPKRDQLSGTLKTAGLFRNRSFRSHKDNISGMLKFATGAVANKLSEIKWLTPTKLGSNNSLTPSHDEDSEDEYNRGKARKKGSLDFLNRSNDQLDSSSINGVHASYSRKYSLGSGWKLLHVDVCV</sequence>